<name>A0A0D3ESF9_9ORYZ</name>
<feature type="region of interest" description="Disordered" evidence="1">
    <location>
        <begin position="28"/>
        <end position="55"/>
    </location>
</feature>
<evidence type="ECO:0000313" key="2">
    <source>
        <dbReference type="EnsemblPlants" id="OBART01G26410.1"/>
    </source>
</evidence>
<dbReference type="Proteomes" id="UP000026960">
    <property type="component" value="Chromosome 1"/>
</dbReference>
<sequence length="119" mass="12154">MEFSVEAAVEASALSVMGLVSENFLDPSTCVPPRASDDSSFESPDASFDPEDPTCVLSSSTSADRISVLPIVLRVLPDRLGRRCPAGGVEGPTSSPAAFLLGPARSSGILPPAGVHGAK</sequence>
<dbReference type="PaxDb" id="65489-OBART01G26410.1"/>
<keyword evidence="3" id="KW-1185">Reference proteome</keyword>
<dbReference type="AlphaFoldDB" id="A0A0D3ESF9"/>
<protein>
    <submittedName>
        <fullName evidence="2">Uncharacterized protein</fullName>
    </submittedName>
</protein>
<dbReference type="Gramene" id="OBART01G26410.1">
    <property type="protein sequence ID" value="OBART01G26410.1"/>
    <property type="gene ID" value="OBART01G26410"/>
</dbReference>
<reference evidence="2" key="2">
    <citation type="submission" date="2015-03" db="UniProtKB">
        <authorList>
            <consortium name="EnsemblPlants"/>
        </authorList>
    </citation>
    <scope>IDENTIFICATION</scope>
</reference>
<organism evidence="2">
    <name type="scientific">Oryza barthii</name>
    <dbReference type="NCBI Taxonomy" id="65489"/>
    <lineage>
        <taxon>Eukaryota</taxon>
        <taxon>Viridiplantae</taxon>
        <taxon>Streptophyta</taxon>
        <taxon>Embryophyta</taxon>
        <taxon>Tracheophyta</taxon>
        <taxon>Spermatophyta</taxon>
        <taxon>Magnoliopsida</taxon>
        <taxon>Liliopsida</taxon>
        <taxon>Poales</taxon>
        <taxon>Poaceae</taxon>
        <taxon>BOP clade</taxon>
        <taxon>Oryzoideae</taxon>
        <taxon>Oryzeae</taxon>
        <taxon>Oryzinae</taxon>
        <taxon>Oryza</taxon>
    </lineage>
</organism>
<proteinExistence type="predicted"/>
<dbReference type="EnsemblPlants" id="OBART01G26410.1">
    <property type="protein sequence ID" value="OBART01G26410.1"/>
    <property type="gene ID" value="OBART01G26410"/>
</dbReference>
<accession>A0A0D3ESF9</accession>
<dbReference type="HOGENOM" id="CLU_2296267_0_0_1"/>
<evidence type="ECO:0000256" key="1">
    <source>
        <dbReference type="SAM" id="MobiDB-lite"/>
    </source>
</evidence>
<evidence type="ECO:0000313" key="3">
    <source>
        <dbReference type="Proteomes" id="UP000026960"/>
    </source>
</evidence>
<reference evidence="2" key="1">
    <citation type="journal article" date="2009" name="Rice">
        <title>De Novo Next Generation Sequencing of Plant Genomes.</title>
        <authorList>
            <person name="Rounsley S."/>
            <person name="Marri P.R."/>
            <person name="Yu Y."/>
            <person name="He R."/>
            <person name="Sisneros N."/>
            <person name="Goicoechea J.L."/>
            <person name="Lee S.J."/>
            <person name="Angelova A."/>
            <person name="Kudrna D."/>
            <person name="Luo M."/>
            <person name="Affourtit J."/>
            <person name="Desany B."/>
            <person name="Knight J."/>
            <person name="Niazi F."/>
            <person name="Egholm M."/>
            <person name="Wing R.A."/>
        </authorList>
    </citation>
    <scope>NUCLEOTIDE SEQUENCE [LARGE SCALE GENOMIC DNA]</scope>
    <source>
        <strain evidence="2">cv. IRGC 105608</strain>
    </source>
</reference>